<dbReference type="PANTHER" id="PTHR30055">
    <property type="entry name" value="HTH-TYPE TRANSCRIPTIONAL REGULATOR RUTR"/>
    <property type="match status" value="1"/>
</dbReference>
<dbReference type="RefSeq" id="WP_015947100.1">
    <property type="nucleotide sequence ID" value="NC_011768.1"/>
</dbReference>
<gene>
    <name evidence="7" type="ordered locus">Dalk_2333</name>
</gene>
<dbReference type="Gene3D" id="1.10.357.10">
    <property type="entry name" value="Tetracycline Repressor, domain 2"/>
    <property type="match status" value="1"/>
</dbReference>
<dbReference type="GO" id="GO:0000976">
    <property type="term" value="F:transcription cis-regulatory region binding"/>
    <property type="evidence" value="ECO:0007669"/>
    <property type="project" value="TreeGrafter"/>
</dbReference>
<evidence type="ECO:0000313" key="8">
    <source>
        <dbReference type="Proteomes" id="UP000000739"/>
    </source>
</evidence>
<accession>B8FAU0</accession>
<evidence type="ECO:0000259" key="6">
    <source>
        <dbReference type="PROSITE" id="PS50977"/>
    </source>
</evidence>
<keyword evidence="5" id="KW-0812">Transmembrane</keyword>
<keyword evidence="1" id="KW-0805">Transcription regulation</keyword>
<keyword evidence="5" id="KW-1133">Transmembrane helix</keyword>
<dbReference type="PROSITE" id="PS50977">
    <property type="entry name" value="HTH_TETR_2"/>
    <property type="match status" value="1"/>
</dbReference>
<evidence type="ECO:0000313" key="7">
    <source>
        <dbReference type="EMBL" id="ACL04026.1"/>
    </source>
</evidence>
<sequence>MKTPTRNRDATRLKLINAVGQVLAEKGFTHLGVNAVARQAGVDKVLIYRYFGGMPGLIKAFGQEGDFWPSMEELAGGDIDAYRVLPLEEKLKIMGRNYLEGIRKRPLTQEIMAWEMVERNNLTEELEIIRETRMLRFADLFLQVGGEAVDVMAVVGLMGAGLSYLICRSRRIRWYNGIDLENEEGWKRLENGIDLVVEGVAGLMQARD</sequence>
<dbReference type="PANTHER" id="PTHR30055:SF234">
    <property type="entry name" value="HTH-TYPE TRANSCRIPTIONAL REGULATOR BETI"/>
    <property type="match status" value="1"/>
</dbReference>
<keyword evidence="8" id="KW-1185">Reference proteome</keyword>
<protein>
    <submittedName>
        <fullName evidence="7">Transcriptional regulator, TetR family</fullName>
    </submittedName>
</protein>
<keyword evidence="5" id="KW-0472">Membrane</keyword>
<dbReference type="PRINTS" id="PR00455">
    <property type="entry name" value="HTHTETR"/>
</dbReference>
<dbReference type="eggNOG" id="COG1309">
    <property type="taxonomic scope" value="Bacteria"/>
</dbReference>
<organism evidence="7 8">
    <name type="scientific">Desulfatibacillum aliphaticivorans</name>
    <dbReference type="NCBI Taxonomy" id="218208"/>
    <lineage>
        <taxon>Bacteria</taxon>
        <taxon>Pseudomonadati</taxon>
        <taxon>Thermodesulfobacteriota</taxon>
        <taxon>Desulfobacteria</taxon>
        <taxon>Desulfobacterales</taxon>
        <taxon>Desulfatibacillaceae</taxon>
        <taxon>Desulfatibacillum</taxon>
    </lineage>
</organism>
<dbReference type="GO" id="GO:0003700">
    <property type="term" value="F:DNA-binding transcription factor activity"/>
    <property type="evidence" value="ECO:0007669"/>
    <property type="project" value="TreeGrafter"/>
</dbReference>
<dbReference type="InterPro" id="IPR001647">
    <property type="entry name" value="HTH_TetR"/>
</dbReference>
<evidence type="ECO:0000256" key="2">
    <source>
        <dbReference type="ARBA" id="ARBA00023125"/>
    </source>
</evidence>
<dbReference type="Proteomes" id="UP000000739">
    <property type="component" value="Chromosome"/>
</dbReference>
<dbReference type="AlphaFoldDB" id="B8FAU0"/>
<feature type="domain" description="HTH tetR-type" evidence="6">
    <location>
        <begin position="9"/>
        <end position="69"/>
    </location>
</feature>
<keyword evidence="2 4" id="KW-0238">DNA-binding</keyword>
<dbReference type="HOGENOM" id="CLU_091688_2_0_7"/>
<proteinExistence type="predicted"/>
<dbReference type="SUPFAM" id="SSF46689">
    <property type="entry name" value="Homeodomain-like"/>
    <property type="match status" value="1"/>
</dbReference>
<dbReference type="EMBL" id="CP001322">
    <property type="protein sequence ID" value="ACL04026.1"/>
    <property type="molecule type" value="Genomic_DNA"/>
</dbReference>
<evidence type="ECO:0000256" key="3">
    <source>
        <dbReference type="ARBA" id="ARBA00023163"/>
    </source>
</evidence>
<dbReference type="InterPro" id="IPR050109">
    <property type="entry name" value="HTH-type_TetR-like_transc_reg"/>
</dbReference>
<name>B8FAU0_DESAL</name>
<dbReference type="Pfam" id="PF00440">
    <property type="entry name" value="TetR_N"/>
    <property type="match status" value="1"/>
</dbReference>
<dbReference type="InterPro" id="IPR009057">
    <property type="entry name" value="Homeodomain-like_sf"/>
</dbReference>
<feature type="transmembrane region" description="Helical" evidence="5">
    <location>
        <begin position="140"/>
        <end position="166"/>
    </location>
</feature>
<keyword evidence="3" id="KW-0804">Transcription</keyword>
<feature type="DNA-binding region" description="H-T-H motif" evidence="4">
    <location>
        <begin position="32"/>
        <end position="51"/>
    </location>
</feature>
<evidence type="ECO:0000256" key="5">
    <source>
        <dbReference type="SAM" id="Phobius"/>
    </source>
</evidence>
<dbReference type="KEGG" id="dal:Dalk_2333"/>
<evidence type="ECO:0000256" key="1">
    <source>
        <dbReference type="ARBA" id="ARBA00023015"/>
    </source>
</evidence>
<evidence type="ECO:0000256" key="4">
    <source>
        <dbReference type="PROSITE-ProRule" id="PRU00335"/>
    </source>
</evidence>
<reference evidence="7 8" key="1">
    <citation type="journal article" date="2012" name="Environ. Microbiol.">
        <title>The genome sequence of Desulfatibacillum alkenivorans AK-01: a blueprint for anaerobic alkane oxidation.</title>
        <authorList>
            <person name="Callaghan A.V."/>
            <person name="Morris B.E."/>
            <person name="Pereira I.A."/>
            <person name="McInerney M.J."/>
            <person name="Austin R.N."/>
            <person name="Groves J.T."/>
            <person name="Kukor J.J."/>
            <person name="Suflita J.M."/>
            <person name="Young L.Y."/>
            <person name="Zylstra G.J."/>
            <person name="Wawrik B."/>
        </authorList>
    </citation>
    <scope>NUCLEOTIDE SEQUENCE [LARGE SCALE GENOMIC DNA]</scope>
    <source>
        <strain evidence="7 8">AK-01</strain>
    </source>
</reference>